<keyword evidence="1" id="KW-0808">Transferase</keyword>
<protein>
    <submittedName>
        <fullName evidence="1">Class I SAM-dependent methyltransferase</fullName>
    </submittedName>
</protein>
<dbReference type="AlphaFoldDB" id="A0A5R9KPC6"/>
<comment type="caution">
    <text evidence="1">The sequence shown here is derived from an EMBL/GenBank/DDBJ whole genome shotgun (WGS) entry which is preliminary data.</text>
</comment>
<accession>A0A5R9KPC6</accession>
<keyword evidence="1" id="KW-0489">Methyltransferase</keyword>
<proteinExistence type="predicted"/>
<dbReference type="GO" id="GO:0008168">
    <property type="term" value="F:methyltransferase activity"/>
    <property type="evidence" value="ECO:0007669"/>
    <property type="project" value="UniProtKB-KW"/>
</dbReference>
<evidence type="ECO:0000313" key="1">
    <source>
        <dbReference type="EMBL" id="TLU98151.1"/>
    </source>
</evidence>
<name>A0A5R9KPC6_9BACT</name>
<dbReference type="Pfam" id="PF13489">
    <property type="entry name" value="Methyltransf_23"/>
    <property type="match status" value="1"/>
</dbReference>
<dbReference type="EMBL" id="VCEJ01000008">
    <property type="protein sequence ID" value="TLU98151.1"/>
    <property type="molecule type" value="Genomic_DNA"/>
</dbReference>
<keyword evidence="2" id="KW-1185">Reference proteome</keyword>
<sequence>MIDNRLEYQRMYEVERKLWWYQVLHGKVLKQIEKHFKSEKSNLRILDAACGTGGLLSFLKEQGYTNVAGFDYSRYAIEFSNERGLPVTFGDLRNVDAFQPGETFDVICCNDALYFLTDEEIIRALTAFKNRLNKSGLLIINIHAFEAFSGTHDLAVGSQRRFELKDFKNYSHVAGLKIAYNTYWPFALSLPILAVRQWQKFQIRKNQVNVAELDSDVKYPGDTINNVLKGIVKLESTLLSSTPFGSSLFMAMKAD</sequence>
<gene>
    <name evidence="1" type="ORF">FEN17_25585</name>
</gene>
<dbReference type="PANTHER" id="PTHR43861:SF1">
    <property type="entry name" value="TRANS-ACONITATE 2-METHYLTRANSFERASE"/>
    <property type="match status" value="1"/>
</dbReference>
<dbReference type="GO" id="GO:0032259">
    <property type="term" value="P:methylation"/>
    <property type="evidence" value="ECO:0007669"/>
    <property type="project" value="UniProtKB-KW"/>
</dbReference>
<dbReference type="Gene3D" id="3.40.50.150">
    <property type="entry name" value="Vaccinia Virus protein VP39"/>
    <property type="match status" value="1"/>
</dbReference>
<dbReference type="InterPro" id="IPR029063">
    <property type="entry name" value="SAM-dependent_MTases_sf"/>
</dbReference>
<dbReference type="OrthoDB" id="9804312at2"/>
<dbReference type="SUPFAM" id="SSF53335">
    <property type="entry name" value="S-adenosyl-L-methionine-dependent methyltransferases"/>
    <property type="match status" value="1"/>
</dbReference>
<reference evidence="1 2" key="1">
    <citation type="submission" date="2019-05" db="EMBL/GenBank/DDBJ databases">
        <authorList>
            <person name="Qu J.-H."/>
        </authorList>
    </citation>
    <scope>NUCLEOTIDE SEQUENCE [LARGE SCALE GENOMIC DNA]</scope>
    <source>
        <strain evidence="1 2">T17</strain>
    </source>
</reference>
<evidence type="ECO:0000313" key="2">
    <source>
        <dbReference type="Proteomes" id="UP000306402"/>
    </source>
</evidence>
<dbReference type="CDD" id="cd02440">
    <property type="entry name" value="AdoMet_MTases"/>
    <property type="match status" value="1"/>
</dbReference>
<organism evidence="1 2">
    <name type="scientific">Dyadobacter luticola</name>
    <dbReference type="NCBI Taxonomy" id="1979387"/>
    <lineage>
        <taxon>Bacteria</taxon>
        <taxon>Pseudomonadati</taxon>
        <taxon>Bacteroidota</taxon>
        <taxon>Cytophagia</taxon>
        <taxon>Cytophagales</taxon>
        <taxon>Spirosomataceae</taxon>
        <taxon>Dyadobacter</taxon>
    </lineage>
</organism>
<dbReference type="PANTHER" id="PTHR43861">
    <property type="entry name" value="TRANS-ACONITATE 2-METHYLTRANSFERASE-RELATED"/>
    <property type="match status" value="1"/>
</dbReference>
<dbReference type="Proteomes" id="UP000306402">
    <property type="component" value="Unassembled WGS sequence"/>
</dbReference>
<dbReference type="RefSeq" id="WP_138368249.1">
    <property type="nucleotide sequence ID" value="NZ_VCEJ01000008.1"/>
</dbReference>